<organism evidence="2 3">
    <name type="scientific">Candidatus Dechloromonas phosphorivorans</name>
    <dbReference type="NCBI Taxonomy" id="2899244"/>
    <lineage>
        <taxon>Bacteria</taxon>
        <taxon>Pseudomonadati</taxon>
        <taxon>Pseudomonadota</taxon>
        <taxon>Betaproteobacteria</taxon>
        <taxon>Rhodocyclales</taxon>
        <taxon>Azonexaceae</taxon>
        <taxon>Dechloromonas</taxon>
    </lineage>
</organism>
<evidence type="ECO:0000256" key="1">
    <source>
        <dbReference type="SAM" id="MobiDB-lite"/>
    </source>
</evidence>
<reference evidence="2" key="1">
    <citation type="submission" date="2020-10" db="EMBL/GenBank/DDBJ databases">
        <title>Connecting structure to function with the recovery of over 1000 high-quality activated sludge metagenome-assembled genomes encoding full-length rRNA genes using long-read sequencing.</title>
        <authorList>
            <person name="Singleton C.M."/>
            <person name="Petriglieri F."/>
            <person name="Kristensen J.M."/>
            <person name="Kirkegaard R.H."/>
            <person name="Michaelsen T.Y."/>
            <person name="Andersen M.H."/>
            <person name="Karst S.M."/>
            <person name="Dueholm M.S."/>
            <person name="Nielsen P.H."/>
            <person name="Albertsen M."/>
        </authorList>
    </citation>
    <scope>NUCLEOTIDE SEQUENCE</scope>
    <source>
        <strain evidence="2">OdNE_18-Q3-R46-58_BAT3C.305</strain>
    </source>
</reference>
<accession>A0A9D7QNU3</accession>
<evidence type="ECO:0000313" key="3">
    <source>
        <dbReference type="Proteomes" id="UP000808146"/>
    </source>
</evidence>
<feature type="compositionally biased region" description="Low complexity" evidence="1">
    <location>
        <begin position="66"/>
        <end position="86"/>
    </location>
</feature>
<dbReference type="Proteomes" id="UP000808146">
    <property type="component" value="Unassembled WGS sequence"/>
</dbReference>
<feature type="compositionally biased region" description="Pro residues" evidence="1">
    <location>
        <begin position="30"/>
        <end position="45"/>
    </location>
</feature>
<protein>
    <submittedName>
        <fullName evidence="2">Uncharacterized protein</fullName>
    </submittedName>
</protein>
<dbReference type="AlphaFoldDB" id="A0A9D7QNU3"/>
<gene>
    <name evidence="2" type="ORF">IPN75_13735</name>
</gene>
<evidence type="ECO:0000313" key="2">
    <source>
        <dbReference type="EMBL" id="MBK8891335.1"/>
    </source>
</evidence>
<proteinExistence type="predicted"/>
<dbReference type="EMBL" id="JADKBR010000017">
    <property type="protein sequence ID" value="MBK8891335.1"/>
    <property type="molecule type" value="Genomic_DNA"/>
</dbReference>
<comment type="caution">
    <text evidence="2">The sequence shown here is derived from an EMBL/GenBank/DDBJ whole genome shotgun (WGS) entry which is preliminary data.</text>
</comment>
<name>A0A9D7QNU3_9RHOO</name>
<feature type="region of interest" description="Disordered" evidence="1">
    <location>
        <begin position="24"/>
        <end position="103"/>
    </location>
</feature>
<sequence>MNTLLLGAILIGGVVLAGCGSNQAKREEPAAPPPAAAPTPAPAPAPECREDTSKSKAKTKSKVKDPACAAKAADKPATAAPAAAPASTGRYDLSKNKPVTDSTKVQAGEGTTVKGINDWEGEISGLPAANSRFTKLEIGMPLQQAIDIAGPPTDQGAYVTGKAFIPFYFGSDRARWEVTYKGQGRLIFANQAGFSSAQHLVWIIHNANEPGYR</sequence>